<accession>A0A147F3M6</accession>
<keyword evidence="3 4" id="KW-0418">Kinase</keyword>
<gene>
    <name evidence="5" type="ORF">RSA3_15960</name>
</gene>
<dbReference type="GO" id="GO:0031388">
    <property type="term" value="P:organic acid phosphorylation"/>
    <property type="evidence" value="ECO:0007669"/>
    <property type="project" value="UniProtKB-UniRule"/>
</dbReference>
<dbReference type="NCBIfam" id="TIGR00045">
    <property type="entry name" value="glycerate kinase"/>
    <property type="match status" value="1"/>
</dbReference>
<protein>
    <submittedName>
        <fullName evidence="5">Glycerate kinase</fullName>
    </submittedName>
</protein>
<dbReference type="EMBL" id="LDRV01000110">
    <property type="protein sequence ID" value="KTS08074.1"/>
    <property type="molecule type" value="Genomic_DNA"/>
</dbReference>
<dbReference type="Gene3D" id="3.40.50.10350">
    <property type="entry name" value="Glycerate kinase, domain 1"/>
    <property type="match status" value="1"/>
</dbReference>
<dbReference type="InterPro" id="IPR004381">
    <property type="entry name" value="Glycerate_kinase"/>
</dbReference>
<dbReference type="InterPro" id="IPR018197">
    <property type="entry name" value="Glycerate_kinase_RE-like"/>
</dbReference>
<evidence type="ECO:0000256" key="4">
    <source>
        <dbReference type="PIRNR" id="PIRNR006078"/>
    </source>
</evidence>
<evidence type="ECO:0000256" key="2">
    <source>
        <dbReference type="ARBA" id="ARBA00022679"/>
    </source>
</evidence>
<evidence type="ECO:0000313" key="6">
    <source>
        <dbReference type="Proteomes" id="UP000072189"/>
    </source>
</evidence>
<evidence type="ECO:0000313" key="5">
    <source>
        <dbReference type="EMBL" id="KTS08074.1"/>
    </source>
</evidence>
<dbReference type="Pfam" id="PF02595">
    <property type="entry name" value="Gly_kinase"/>
    <property type="match status" value="1"/>
</dbReference>
<dbReference type="InterPro" id="IPR018193">
    <property type="entry name" value="Glyc_kinase_flavodox-like_fold"/>
</dbReference>
<name>A0A147F3M6_MICTE</name>
<sequence>MTTVLLAPDGFKGSITAADAAAALAAGWRDARPADATIERPMADGGEGTAAAFLAAVPGARPMPVRVVGPHGREVAASWVLLPPTAAAPNGTGVVELASTSGIELLGGDLRPLDADTRGFGEAIAAALDHGVSRLVLGIGSSASTDAGFGALTALGARITDATGIPVATGLRGLRGAVRLDRSGLRPPPPGGATVLTDVRSPLTGPAGAAAVFGPQKGLVDLAEADAALARAAELLDTDPLASGAGAAGGTGAALQAWGAELVPGAEAVAELIGVRDAVERADVVVTGEGAFDASSAAGKVPGRLAALAGDRPVLLVAGRIAPDADTSMFRTAVALVDLAGSPAAALADPARWLRAAGRALAERLGPVPPGARSS</sequence>
<dbReference type="PATRIC" id="fig|2033.7.peg.374"/>
<dbReference type="AlphaFoldDB" id="A0A147F3M6"/>
<dbReference type="RefSeq" id="WP_058615025.1">
    <property type="nucleotide sequence ID" value="NZ_LDRV01000110.1"/>
</dbReference>
<dbReference type="PANTHER" id="PTHR21599">
    <property type="entry name" value="GLYCERATE KINASE"/>
    <property type="match status" value="1"/>
</dbReference>
<dbReference type="PIRSF" id="PIRSF006078">
    <property type="entry name" value="GlxK"/>
    <property type="match status" value="1"/>
</dbReference>
<dbReference type="PANTHER" id="PTHR21599:SF0">
    <property type="entry name" value="GLYCERATE KINASE"/>
    <property type="match status" value="1"/>
</dbReference>
<evidence type="ECO:0000256" key="1">
    <source>
        <dbReference type="ARBA" id="ARBA00006284"/>
    </source>
</evidence>
<dbReference type="Gene3D" id="3.90.1510.10">
    <property type="entry name" value="Glycerate kinase, domain 2"/>
    <property type="match status" value="1"/>
</dbReference>
<dbReference type="Proteomes" id="UP000072189">
    <property type="component" value="Unassembled WGS sequence"/>
</dbReference>
<dbReference type="InterPro" id="IPR036129">
    <property type="entry name" value="Glycerate_kinase_sf"/>
</dbReference>
<evidence type="ECO:0000256" key="3">
    <source>
        <dbReference type="ARBA" id="ARBA00022777"/>
    </source>
</evidence>
<reference evidence="5 6" key="1">
    <citation type="journal article" date="2016" name="Front. Microbiol.">
        <title>Genomic Resource of Rice Seed Associated Bacteria.</title>
        <authorList>
            <person name="Midha S."/>
            <person name="Bansal K."/>
            <person name="Sharma S."/>
            <person name="Kumar N."/>
            <person name="Patil P.P."/>
            <person name="Chaudhry V."/>
            <person name="Patil P.B."/>
        </authorList>
    </citation>
    <scope>NUCLEOTIDE SEQUENCE [LARGE SCALE GENOMIC DNA]</scope>
    <source>
        <strain evidence="5 6">RSA3</strain>
    </source>
</reference>
<keyword evidence="2 4" id="KW-0808">Transferase</keyword>
<organism evidence="5 6">
    <name type="scientific">Microbacterium testaceum</name>
    <name type="common">Aureobacterium testaceum</name>
    <name type="synonym">Brevibacterium testaceum</name>
    <dbReference type="NCBI Taxonomy" id="2033"/>
    <lineage>
        <taxon>Bacteria</taxon>
        <taxon>Bacillati</taxon>
        <taxon>Actinomycetota</taxon>
        <taxon>Actinomycetes</taxon>
        <taxon>Micrococcales</taxon>
        <taxon>Microbacteriaceae</taxon>
        <taxon>Microbacterium</taxon>
    </lineage>
</organism>
<comment type="caution">
    <text evidence="5">The sequence shown here is derived from an EMBL/GenBank/DDBJ whole genome shotgun (WGS) entry which is preliminary data.</text>
</comment>
<dbReference type="SUPFAM" id="SSF110738">
    <property type="entry name" value="Glycerate kinase I"/>
    <property type="match status" value="1"/>
</dbReference>
<proteinExistence type="inferred from homology"/>
<dbReference type="GO" id="GO:0008887">
    <property type="term" value="F:glycerate kinase activity"/>
    <property type="evidence" value="ECO:0007669"/>
    <property type="project" value="UniProtKB-UniRule"/>
</dbReference>
<comment type="similarity">
    <text evidence="1 4">Belongs to the glycerate kinase type-1 family.</text>
</comment>